<protein>
    <submittedName>
        <fullName evidence="1">Uncharacterized protein</fullName>
    </submittedName>
</protein>
<evidence type="ECO:0000313" key="1">
    <source>
        <dbReference type="EMBL" id="KAF1390656.1"/>
    </source>
</evidence>
<accession>A0A6A5F6Y0</accession>
<evidence type="ECO:0000313" key="2">
    <source>
        <dbReference type="Proteomes" id="UP000465112"/>
    </source>
</evidence>
<dbReference type="AlphaFoldDB" id="A0A6A5F6Y0"/>
<name>A0A6A5F6Y0_PERFL</name>
<reference evidence="1 2" key="1">
    <citation type="submission" date="2019-06" db="EMBL/GenBank/DDBJ databases">
        <title>A chromosome-scale genome assembly of the European perch, Perca fluviatilis.</title>
        <authorList>
            <person name="Roques C."/>
            <person name="Zahm M."/>
            <person name="Cabau C."/>
            <person name="Klopp C."/>
            <person name="Bouchez O."/>
            <person name="Donnadieu C."/>
            <person name="Kuhl H."/>
            <person name="Gislard M."/>
            <person name="Guendouz S."/>
            <person name="Journot L."/>
            <person name="Haffray P."/>
            <person name="Bestin A."/>
            <person name="Morvezen R."/>
            <person name="Feron R."/>
            <person name="Wen M."/>
            <person name="Jouanno E."/>
            <person name="Herpin A."/>
            <person name="Schartl M."/>
            <person name="Postlethwait J."/>
            <person name="Schaerlinger B."/>
            <person name="Chardard D."/>
            <person name="Lecocq T."/>
            <person name="Poncet C."/>
            <person name="Jaffrelo L."/>
            <person name="Lampietro C."/>
            <person name="Guiguen Y."/>
        </authorList>
    </citation>
    <scope>NUCLEOTIDE SEQUENCE [LARGE SCALE GENOMIC DNA]</scope>
    <source>
        <tissue evidence="1">Blood</tissue>
    </source>
</reference>
<comment type="caution">
    <text evidence="1">The sequence shown here is derived from an EMBL/GenBank/DDBJ whole genome shotgun (WGS) entry which is preliminary data.</text>
</comment>
<organism evidence="1 2">
    <name type="scientific">Perca fluviatilis</name>
    <name type="common">European perch</name>
    <dbReference type="NCBI Taxonomy" id="8168"/>
    <lineage>
        <taxon>Eukaryota</taxon>
        <taxon>Metazoa</taxon>
        <taxon>Chordata</taxon>
        <taxon>Craniata</taxon>
        <taxon>Vertebrata</taxon>
        <taxon>Euteleostomi</taxon>
        <taxon>Actinopterygii</taxon>
        <taxon>Neopterygii</taxon>
        <taxon>Teleostei</taxon>
        <taxon>Neoteleostei</taxon>
        <taxon>Acanthomorphata</taxon>
        <taxon>Eupercaria</taxon>
        <taxon>Perciformes</taxon>
        <taxon>Percoidei</taxon>
        <taxon>Percidae</taxon>
        <taxon>Percinae</taxon>
        <taxon>Perca</taxon>
    </lineage>
</organism>
<sequence length="86" mass="10420">MISIVISRAEQDPASREYASLAERRKLRRRTVVHLWWRESLVKLNKHPKRLKKFYFSHNEDHRLTSMKPEASQWKLEQKGLDCWTS</sequence>
<proteinExistence type="predicted"/>
<dbReference type="Proteomes" id="UP000465112">
    <property type="component" value="Chromosome 5"/>
</dbReference>
<gene>
    <name evidence="1" type="ORF">PFLUV_G00060280</name>
</gene>
<dbReference type="EMBL" id="VHII01000005">
    <property type="protein sequence ID" value="KAF1390656.1"/>
    <property type="molecule type" value="Genomic_DNA"/>
</dbReference>
<keyword evidence="2" id="KW-1185">Reference proteome</keyword>